<proteinExistence type="predicted"/>
<reference evidence="2 3" key="1">
    <citation type="journal article" date="2016" name="Int. J. Syst. Evol. Microbiol.">
        <title>Polaribacter haliotis sp. nov., isolated from the gut of abalone Haliotis discus hannai.</title>
        <authorList>
            <person name="Kim Y.O."/>
            <person name="Park I.S."/>
            <person name="Park S."/>
            <person name="Nam B.H."/>
            <person name="Park J.M."/>
            <person name="Kim D.G."/>
            <person name="Yoon J.H."/>
        </authorList>
    </citation>
    <scope>NUCLEOTIDE SEQUENCE [LARGE SCALE GENOMIC DNA]</scope>
    <source>
        <strain evidence="2 3">KCTC 52418</strain>
    </source>
</reference>
<keyword evidence="1" id="KW-0732">Signal</keyword>
<feature type="signal peptide" evidence="1">
    <location>
        <begin position="1"/>
        <end position="24"/>
    </location>
</feature>
<name>A0A7L8ADN3_9FLAO</name>
<evidence type="ECO:0000256" key="1">
    <source>
        <dbReference type="SAM" id="SignalP"/>
    </source>
</evidence>
<gene>
    <name evidence="2" type="ORF">H9I45_12240</name>
</gene>
<sequence length="194" mass="21913">MKTTIKNYLVVALMFGTLLGYANANNTTPTAIDGKRVKVEFNAVKKGNTLTITQKNGPVLYSSEIENSGTFSKIFDFSALESGSYVAELNKDYEIIIKSFEVKNGLVIFSENDITEFKPVIRTENELVLISKISFNQKPVQVTVFYKDDVIYSETIKGTEKILNRVYKVSKELKGNYKVIVNTNNRSYSQDFNL</sequence>
<organism evidence="2 3">
    <name type="scientific">Polaribacter haliotis</name>
    <dbReference type="NCBI Taxonomy" id="1888915"/>
    <lineage>
        <taxon>Bacteria</taxon>
        <taxon>Pseudomonadati</taxon>
        <taxon>Bacteroidota</taxon>
        <taxon>Flavobacteriia</taxon>
        <taxon>Flavobacteriales</taxon>
        <taxon>Flavobacteriaceae</taxon>
    </lineage>
</organism>
<dbReference type="RefSeq" id="WP_088352810.1">
    <property type="nucleotide sequence ID" value="NZ_CP061813.1"/>
</dbReference>
<dbReference type="AlphaFoldDB" id="A0A7L8ADN3"/>
<dbReference type="Proteomes" id="UP000516764">
    <property type="component" value="Chromosome"/>
</dbReference>
<protein>
    <submittedName>
        <fullName evidence="2">Uncharacterized protein</fullName>
    </submittedName>
</protein>
<keyword evidence="3" id="KW-1185">Reference proteome</keyword>
<evidence type="ECO:0000313" key="2">
    <source>
        <dbReference type="EMBL" id="QOD60105.1"/>
    </source>
</evidence>
<dbReference type="Gene3D" id="2.60.40.3080">
    <property type="match status" value="1"/>
</dbReference>
<evidence type="ECO:0000313" key="3">
    <source>
        <dbReference type="Proteomes" id="UP000516764"/>
    </source>
</evidence>
<accession>A0A7L8ADN3</accession>
<dbReference type="EMBL" id="CP061813">
    <property type="protein sequence ID" value="QOD60105.1"/>
    <property type="molecule type" value="Genomic_DNA"/>
</dbReference>
<dbReference type="KEGG" id="phal:H9I45_12240"/>
<feature type="chain" id="PRO_5032357623" evidence="1">
    <location>
        <begin position="25"/>
        <end position="194"/>
    </location>
</feature>
<dbReference type="OrthoDB" id="1122048at2"/>